<proteinExistence type="predicted"/>
<keyword evidence="1" id="KW-1133">Transmembrane helix</keyword>
<evidence type="ECO:0000256" key="1">
    <source>
        <dbReference type="SAM" id="Phobius"/>
    </source>
</evidence>
<keyword evidence="1" id="KW-0812">Transmembrane</keyword>
<organism evidence="2 3">
    <name type="scientific">Ruficoccus amylovorans</name>
    <dbReference type="NCBI Taxonomy" id="1804625"/>
    <lineage>
        <taxon>Bacteria</taxon>
        <taxon>Pseudomonadati</taxon>
        <taxon>Verrucomicrobiota</taxon>
        <taxon>Opitutia</taxon>
        <taxon>Puniceicoccales</taxon>
        <taxon>Cerasicoccaceae</taxon>
        <taxon>Ruficoccus</taxon>
    </lineage>
</organism>
<dbReference type="RefSeq" id="WP_185673994.1">
    <property type="nucleotide sequence ID" value="NZ_JACHVB010000012.1"/>
</dbReference>
<dbReference type="Proteomes" id="UP000546464">
    <property type="component" value="Unassembled WGS sequence"/>
</dbReference>
<gene>
    <name evidence="2" type="ORF">H5P28_01835</name>
</gene>
<comment type="caution">
    <text evidence="2">The sequence shown here is derived from an EMBL/GenBank/DDBJ whole genome shotgun (WGS) entry which is preliminary data.</text>
</comment>
<protein>
    <submittedName>
        <fullName evidence="2">Uncharacterized protein</fullName>
    </submittedName>
</protein>
<evidence type="ECO:0000313" key="3">
    <source>
        <dbReference type="Proteomes" id="UP000546464"/>
    </source>
</evidence>
<name>A0A842HC55_9BACT</name>
<keyword evidence="3" id="KW-1185">Reference proteome</keyword>
<dbReference type="EMBL" id="JACHVB010000012">
    <property type="protein sequence ID" value="MBC2592991.1"/>
    <property type="molecule type" value="Genomic_DNA"/>
</dbReference>
<evidence type="ECO:0000313" key="2">
    <source>
        <dbReference type="EMBL" id="MBC2592991.1"/>
    </source>
</evidence>
<keyword evidence="1" id="KW-0472">Membrane</keyword>
<sequence length="87" mass="10740">MIRRFYLWLYHRRQQRSSRQRLSGRRRPPSRFRRFTYTAFTREGSGKYTPSQLRKHWIRTVLALALAYGVGWFLWESFHALFIFQPS</sequence>
<reference evidence="2 3" key="1">
    <citation type="submission" date="2020-07" db="EMBL/GenBank/DDBJ databases">
        <authorList>
            <person name="Feng X."/>
        </authorList>
    </citation>
    <scope>NUCLEOTIDE SEQUENCE [LARGE SCALE GENOMIC DNA]</scope>
    <source>
        <strain evidence="2 3">JCM31066</strain>
    </source>
</reference>
<dbReference type="AlphaFoldDB" id="A0A842HC55"/>
<feature type="transmembrane region" description="Helical" evidence="1">
    <location>
        <begin position="57"/>
        <end position="75"/>
    </location>
</feature>
<accession>A0A842HC55</accession>